<evidence type="ECO:0000256" key="3">
    <source>
        <dbReference type="ARBA" id="ARBA00012723"/>
    </source>
</evidence>
<dbReference type="Gene3D" id="2.10.220.10">
    <property type="entry name" value="Hormone Receptor, Insulin-like Growth Factor Receptor 1, Chain A, domain 2"/>
    <property type="match status" value="1"/>
</dbReference>
<keyword evidence="5" id="KW-0677">Repeat</keyword>
<evidence type="ECO:0000256" key="2">
    <source>
        <dbReference type="ARBA" id="ARBA00005897"/>
    </source>
</evidence>
<protein>
    <recommendedName>
        <fullName evidence="3">protein disulfide-isomerase</fullName>
        <ecNumber evidence="3">5.3.4.1</ecNumber>
    </recommendedName>
    <alternativeName>
        <fullName evidence="10">Cysteine-rich with EGF-like domain protein 1</fullName>
    </alternativeName>
</protein>
<dbReference type="GO" id="GO:0005509">
    <property type="term" value="F:calcium ion binding"/>
    <property type="evidence" value="ECO:0007669"/>
    <property type="project" value="InterPro"/>
</dbReference>
<evidence type="ECO:0000256" key="13">
    <source>
        <dbReference type="SAM" id="Phobius"/>
    </source>
</evidence>
<keyword evidence="13" id="KW-0472">Membrane</keyword>
<evidence type="ECO:0000256" key="9">
    <source>
        <dbReference type="ARBA" id="ARBA00049626"/>
    </source>
</evidence>
<dbReference type="AlphaFoldDB" id="T2MB14"/>
<evidence type="ECO:0000256" key="11">
    <source>
        <dbReference type="PROSITE-ProRule" id="PRU00076"/>
    </source>
</evidence>
<dbReference type="SUPFAM" id="SSF57196">
    <property type="entry name" value="EGF/Laminin"/>
    <property type="match status" value="1"/>
</dbReference>
<dbReference type="PROSITE" id="PS00010">
    <property type="entry name" value="ASX_HYDROXYL"/>
    <property type="match status" value="1"/>
</dbReference>
<comment type="similarity">
    <text evidence="2">Belongs to the CRELD family.</text>
</comment>
<evidence type="ECO:0000256" key="4">
    <source>
        <dbReference type="ARBA" id="ARBA00022536"/>
    </source>
</evidence>
<keyword evidence="6 11" id="KW-1015">Disulfide bond</keyword>
<dbReference type="InterPro" id="IPR006212">
    <property type="entry name" value="Furin_repeat"/>
</dbReference>
<evidence type="ECO:0000256" key="1">
    <source>
        <dbReference type="ARBA" id="ARBA00001182"/>
    </source>
</evidence>
<evidence type="ECO:0000256" key="10">
    <source>
        <dbReference type="ARBA" id="ARBA00049822"/>
    </source>
</evidence>
<keyword evidence="7" id="KW-0413">Isomerase</keyword>
<gene>
    <name evidence="15" type="primary">CRELD2</name>
</gene>
<dbReference type="InterPro" id="IPR050751">
    <property type="entry name" value="ECM_structural_protein"/>
</dbReference>
<evidence type="ECO:0000259" key="14">
    <source>
        <dbReference type="PROSITE" id="PS50026"/>
    </source>
</evidence>
<dbReference type="InterPro" id="IPR001881">
    <property type="entry name" value="EGF-like_Ca-bd_dom"/>
</dbReference>
<evidence type="ECO:0000256" key="5">
    <source>
        <dbReference type="ARBA" id="ARBA00022737"/>
    </source>
</evidence>
<comment type="caution">
    <text evidence="11">Lacks conserved residue(s) required for the propagation of feature annotation.</text>
</comment>
<dbReference type="PROSITE" id="PS50026">
    <property type="entry name" value="EGF_3"/>
    <property type="match status" value="2"/>
</dbReference>
<feature type="region of interest" description="Disordered" evidence="12">
    <location>
        <begin position="481"/>
        <end position="508"/>
    </location>
</feature>
<comment type="function">
    <text evidence="9">Protein disulfide isomerase. Promotes the localization of acetylcholine receptors (AChRs) to the plasma membrane.</text>
</comment>
<keyword evidence="13" id="KW-0812">Transmembrane</keyword>
<keyword evidence="4 11" id="KW-0245">EGF-like domain</keyword>
<reference evidence="15" key="1">
    <citation type="journal article" date="2013" name="Genome Biol. Evol.">
        <title>Punctuated emergences of genetic and phenotypic innovations in eumetazoan, bilaterian, euteleostome, and hominidae ancestors.</title>
        <authorList>
            <person name="Wenger Y."/>
            <person name="Galliot B."/>
        </authorList>
    </citation>
    <scope>NUCLEOTIDE SEQUENCE</scope>
    <source>
        <tissue evidence="15">Whole animals</tissue>
    </source>
</reference>
<dbReference type="InterPro" id="IPR000152">
    <property type="entry name" value="EGF-type_Asp/Asn_hydroxyl_site"/>
</dbReference>
<dbReference type="InterPro" id="IPR049883">
    <property type="entry name" value="NOTCH1_EGF-like"/>
</dbReference>
<dbReference type="CDD" id="cd00054">
    <property type="entry name" value="EGF_CA"/>
    <property type="match status" value="1"/>
</dbReference>
<feature type="non-terminal residue" evidence="15">
    <location>
        <position position="1"/>
    </location>
</feature>
<feature type="domain" description="EGF-like" evidence="14">
    <location>
        <begin position="441"/>
        <end position="478"/>
    </location>
</feature>
<dbReference type="InterPro" id="IPR018097">
    <property type="entry name" value="EGF_Ca-bd_CS"/>
</dbReference>
<comment type="catalytic activity">
    <reaction evidence="1">
        <text>Catalyzes the rearrangement of -S-S- bonds in proteins.</text>
        <dbReference type="EC" id="5.3.4.1"/>
    </reaction>
</comment>
<dbReference type="Pfam" id="PF07645">
    <property type="entry name" value="EGF_CA"/>
    <property type="match status" value="3"/>
</dbReference>
<keyword evidence="13" id="KW-1133">Transmembrane helix</keyword>
<dbReference type="InterPro" id="IPR000742">
    <property type="entry name" value="EGF"/>
</dbReference>
<sequence>PCSGRFEFRSLVLVFDKLLTKMAYFKISCFNLKVFCKFFFVFWIVIKMHLVTGKSRVETTCQTCRDLVKNFNLGMEKTAKNHFGGGDTAWEEENLKSYARSETRLLEILESVCNDVSKESTCHAMVEENEELLESFWFNKHTELSSLETFLCIEKLKACCPIGKYGKNCKECPGGASKPCNNRGTCKGSGTQSGTGECECNTEYTGPECEDCKDNYYKDGLDCKKCHKSCKSCNGSTNQECESCADGYIMDDEKRCIDIDECERKDICKVGEFCFNTEGSFRCHHCDPACKDGCTGTGRLSCTNCSNGWTRVELTKACEDINECDQEAICPIGTYCINNPGSYVCEPCHQACSNGCSTAGPQSCNACAEGYMLSEGNGCVDINECLEKKVKCSSGQICVNRDGPDSCENCHSSCLECSSTGKSDCLICKSGLALINGQCDDINECMDNPCNSKTEVCTNNIGSYKCTCKHGFARSKTSGQCIEKKKGKDIKSEEKLEVTTPSDGKAEL</sequence>
<dbReference type="InterPro" id="IPR002049">
    <property type="entry name" value="LE_dom"/>
</dbReference>
<name>T2MB14_HYDVU</name>
<dbReference type="PROSITE" id="PS01248">
    <property type="entry name" value="EGF_LAM_1"/>
    <property type="match status" value="1"/>
</dbReference>
<dbReference type="OrthoDB" id="6019644at2759"/>
<dbReference type="SMART" id="SM00181">
    <property type="entry name" value="EGF"/>
    <property type="match status" value="5"/>
</dbReference>
<dbReference type="PANTHER" id="PTHR24034">
    <property type="entry name" value="EGF-LIKE DOMAIN-CONTAINING PROTEIN"/>
    <property type="match status" value="1"/>
</dbReference>
<dbReference type="EMBL" id="HAAD01003102">
    <property type="protein sequence ID" value="CDG69334.1"/>
    <property type="molecule type" value="mRNA"/>
</dbReference>
<accession>T2MB14</accession>
<feature type="disulfide bond" evidence="11">
    <location>
        <begin position="200"/>
        <end position="209"/>
    </location>
</feature>
<organism evidence="15">
    <name type="scientific">Hydra vulgaris</name>
    <name type="common">Hydra</name>
    <name type="synonym">Hydra attenuata</name>
    <dbReference type="NCBI Taxonomy" id="6087"/>
    <lineage>
        <taxon>Eukaryota</taxon>
        <taxon>Metazoa</taxon>
        <taxon>Cnidaria</taxon>
        <taxon>Hydrozoa</taxon>
        <taxon>Hydroidolina</taxon>
        <taxon>Anthoathecata</taxon>
        <taxon>Aplanulata</taxon>
        <taxon>Hydridae</taxon>
        <taxon>Hydra</taxon>
    </lineage>
</organism>
<feature type="compositionally biased region" description="Basic and acidic residues" evidence="12">
    <location>
        <begin position="482"/>
        <end position="497"/>
    </location>
</feature>
<dbReference type="SMART" id="SM00261">
    <property type="entry name" value="FU"/>
    <property type="match status" value="4"/>
</dbReference>
<feature type="transmembrane region" description="Helical" evidence="13">
    <location>
        <begin position="23"/>
        <end position="46"/>
    </location>
</feature>
<dbReference type="InterPro" id="IPR009030">
    <property type="entry name" value="Growth_fac_rcpt_cys_sf"/>
</dbReference>
<dbReference type="EC" id="5.3.4.1" evidence="3"/>
<evidence type="ECO:0000256" key="7">
    <source>
        <dbReference type="ARBA" id="ARBA00023235"/>
    </source>
</evidence>
<dbReference type="Gene3D" id="2.10.25.10">
    <property type="entry name" value="Laminin"/>
    <property type="match status" value="2"/>
</dbReference>
<evidence type="ECO:0000256" key="12">
    <source>
        <dbReference type="SAM" id="MobiDB-lite"/>
    </source>
</evidence>
<evidence type="ECO:0000256" key="6">
    <source>
        <dbReference type="ARBA" id="ARBA00023157"/>
    </source>
</evidence>
<dbReference type="PANTHER" id="PTHR24034:SF148">
    <property type="entry name" value="RE58433P"/>
    <property type="match status" value="1"/>
</dbReference>
<dbReference type="SUPFAM" id="SSF57184">
    <property type="entry name" value="Growth factor receptor domain"/>
    <property type="match status" value="2"/>
</dbReference>
<keyword evidence="8" id="KW-0676">Redox-active center</keyword>
<feature type="domain" description="EGF-like" evidence="14">
    <location>
        <begin position="168"/>
        <end position="210"/>
    </location>
</feature>
<evidence type="ECO:0000256" key="8">
    <source>
        <dbReference type="ARBA" id="ARBA00023284"/>
    </source>
</evidence>
<evidence type="ECO:0000313" key="15">
    <source>
        <dbReference type="EMBL" id="CDG69334.1"/>
    </source>
</evidence>
<dbReference type="PROSITE" id="PS01187">
    <property type="entry name" value="EGF_CA"/>
    <property type="match status" value="3"/>
</dbReference>
<dbReference type="SMART" id="SM00179">
    <property type="entry name" value="EGF_CA"/>
    <property type="match status" value="3"/>
</dbReference>
<dbReference type="PROSITE" id="PS00022">
    <property type="entry name" value="EGF_1"/>
    <property type="match status" value="1"/>
</dbReference>
<proteinExistence type="evidence at transcript level"/>
<dbReference type="GO" id="GO:0003756">
    <property type="term" value="F:protein disulfide isomerase activity"/>
    <property type="evidence" value="ECO:0007669"/>
    <property type="project" value="UniProtKB-EC"/>
</dbReference>